<reference evidence="2" key="1">
    <citation type="submission" date="2019-11" db="EMBL/GenBank/DDBJ databases">
        <authorList>
            <person name="Feng L."/>
        </authorList>
    </citation>
    <scope>NUCLEOTIDE SEQUENCE</scope>
    <source>
        <strain evidence="2">CParaputrificumLFYP93</strain>
    </source>
</reference>
<protein>
    <submittedName>
        <fullName evidence="2">Uncharacterized protein</fullName>
    </submittedName>
</protein>
<keyword evidence="1" id="KW-1133">Transmembrane helix</keyword>
<sequence length="110" mass="12557">MVNFLISALYLVIMFAVLLGIIMLCKKWVFTKIRINKFIPLAVAIIGFIIQLFVKPEGMAIQMVVMVITVISFFWFMDIQQTGGPKKSNEKKIVIKPKAKPNRLKNQKNG</sequence>
<dbReference type="EMBL" id="CACRTV010000041">
    <property type="protein sequence ID" value="VYU19016.1"/>
    <property type="molecule type" value="Genomic_DNA"/>
</dbReference>
<keyword evidence="1" id="KW-0472">Membrane</keyword>
<evidence type="ECO:0000313" key="2">
    <source>
        <dbReference type="EMBL" id="VYU19016.1"/>
    </source>
</evidence>
<evidence type="ECO:0000256" key="1">
    <source>
        <dbReference type="SAM" id="Phobius"/>
    </source>
</evidence>
<proteinExistence type="predicted"/>
<organism evidence="2">
    <name type="scientific">Clostridium paraputrificum</name>
    <dbReference type="NCBI Taxonomy" id="29363"/>
    <lineage>
        <taxon>Bacteria</taxon>
        <taxon>Bacillati</taxon>
        <taxon>Bacillota</taxon>
        <taxon>Clostridia</taxon>
        <taxon>Eubacteriales</taxon>
        <taxon>Clostridiaceae</taxon>
        <taxon>Clostridium</taxon>
    </lineage>
</organism>
<dbReference type="RefSeq" id="WP_156560969.1">
    <property type="nucleotide sequence ID" value="NZ_CACRTV010000041.1"/>
</dbReference>
<gene>
    <name evidence="2" type="ORF">CPLFYP93_01609</name>
</gene>
<name>A0A6N3CPU8_9CLOT</name>
<feature type="transmembrane region" description="Helical" evidence="1">
    <location>
        <begin position="37"/>
        <end position="54"/>
    </location>
</feature>
<feature type="transmembrane region" description="Helical" evidence="1">
    <location>
        <begin position="6"/>
        <end position="25"/>
    </location>
</feature>
<accession>A0A6N3CPU8</accession>
<dbReference type="AlphaFoldDB" id="A0A6N3CPU8"/>
<keyword evidence="1" id="KW-0812">Transmembrane</keyword>
<feature type="transmembrane region" description="Helical" evidence="1">
    <location>
        <begin position="60"/>
        <end position="77"/>
    </location>
</feature>